<dbReference type="EMBL" id="JYJA01000031">
    <property type="protein sequence ID" value="KJL43401.1"/>
    <property type="molecule type" value="Genomic_DNA"/>
</dbReference>
<name>A0A0M2HF91_MICTR</name>
<evidence type="ECO:0000313" key="1">
    <source>
        <dbReference type="EMBL" id="KJL43401.1"/>
    </source>
</evidence>
<proteinExistence type="predicted"/>
<dbReference type="PATRIC" id="fig|69370.6.peg.1491"/>
<gene>
    <name evidence="1" type="ORF">RS82_01453</name>
</gene>
<keyword evidence="2" id="KW-1185">Reference proteome</keyword>
<dbReference type="Proteomes" id="UP000034098">
    <property type="component" value="Unassembled WGS sequence"/>
</dbReference>
<dbReference type="RefSeq" id="WP_045297908.1">
    <property type="nucleotide sequence ID" value="NZ_JYJA01000031.1"/>
</dbReference>
<reference evidence="1 2" key="1">
    <citation type="submission" date="2015-02" db="EMBL/GenBank/DDBJ databases">
        <title>Draft genome sequences of ten Microbacterium spp. with emphasis on heavy metal contaminated environments.</title>
        <authorList>
            <person name="Corretto E."/>
        </authorList>
    </citation>
    <scope>NUCLEOTIDE SEQUENCE [LARGE SCALE GENOMIC DNA]</scope>
    <source>
        <strain evidence="1 2">DSM 8608</strain>
    </source>
</reference>
<comment type="caution">
    <text evidence="1">The sequence shown here is derived from an EMBL/GenBank/DDBJ whole genome shotgun (WGS) entry which is preliminary data.</text>
</comment>
<dbReference type="AlphaFoldDB" id="A0A0M2HF91"/>
<protein>
    <submittedName>
        <fullName evidence="1">Uncharacterized protein</fullName>
    </submittedName>
</protein>
<evidence type="ECO:0000313" key="2">
    <source>
        <dbReference type="Proteomes" id="UP000034098"/>
    </source>
</evidence>
<organism evidence="1 2">
    <name type="scientific">Microbacterium trichothecenolyticum</name>
    <name type="common">Aureobacterium trichothecenolyticum</name>
    <dbReference type="NCBI Taxonomy" id="69370"/>
    <lineage>
        <taxon>Bacteria</taxon>
        <taxon>Bacillati</taxon>
        <taxon>Actinomycetota</taxon>
        <taxon>Actinomycetes</taxon>
        <taxon>Micrococcales</taxon>
        <taxon>Microbacteriaceae</taxon>
        <taxon>Microbacterium</taxon>
    </lineage>
</organism>
<sequence>MNTLLAPQRRSGLPDTLRLPSRDTRTSLLDRLALHLGVRLLLWSTRTPRLADDRRRHAQTYRHQEATAQRERAYLREASLAPRP</sequence>
<dbReference type="OrthoDB" id="5073789at2"/>
<accession>A0A0M2HF91</accession>